<keyword evidence="3" id="KW-1185">Reference proteome</keyword>
<accession>W4M753</accession>
<gene>
    <name evidence="2" type="ORF">ETSY2_19500</name>
</gene>
<dbReference type="InterPro" id="IPR002560">
    <property type="entry name" value="Transposase_DDE"/>
</dbReference>
<dbReference type="HOGENOM" id="CLU_2297409_0_0_7"/>
<dbReference type="InterPro" id="IPR047951">
    <property type="entry name" value="Transpos_ISL3"/>
</dbReference>
<comment type="caution">
    <text evidence="2">The sequence shown here is derived from an EMBL/GenBank/DDBJ whole genome shotgun (WGS) entry which is preliminary data.</text>
</comment>
<proteinExistence type="predicted"/>
<evidence type="ECO:0000313" key="2">
    <source>
        <dbReference type="EMBL" id="ETX06035.1"/>
    </source>
</evidence>
<reference evidence="2 3" key="1">
    <citation type="journal article" date="2014" name="Nature">
        <title>An environmental bacterial taxon with a large and distinct metabolic repertoire.</title>
        <authorList>
            <person name="Wilson M.C."/>
            <person name="Mori T."/>
            <person name="Ruckert C."/>
            <person name="Uria A.R."/>
            <person name="Helf M.J."/>
            <person name="Takada K."/>
            <person name="Gernert C."/>
            <person name="Steffens U.A."/>
            <person name="Heycke N."/>
            <person name="Schmitt S."/>
            <person name="Rinke C."/>
            <person name="Helfrich E.J."/>
            <person name="Brachmann A.O."/>
            <person name="Gurgui C."/>
            <person name="Wakimoto T."/>
            <person name="Kracht M."/>
            <person name="Crusemann M."/>
            <person name="Hentschel U."/>
            <person name="Abe I."/>
            <person name="Matsunaga S."/>
            <person name="Kalinowski J."/>
            <person name="Takeyama H."/>
            <person name="Piel J."/>
        </authorList>
    </citation>
    <scope>NUCLEOTIDE SEQUENCE [LARGE SCALE GENOMIC DNA]</scope>
    <source>
        <strain evidence="3">TSY2</strain>
    </source>
</reference>
<name>W4M753_9BACT</name>
<protein>
    <recommendedName>
        <fullName evidence="1">Transposase IS204/IS1001/IS1096/IS1165 DDE domain-containing protein</fullName>
    </recommendedName>
</protein>
<sequence length="100" mass="12098">MLDWVQDLRLWFDRKYEQPAREALLQLIERAKASFQEPLVSLAGTLERWFEPIVRYIRKRYTNGPTEGFNNTIKLIQRMAYGLRNERNRRKRILARCGRT</sequence>
<dbReference type="Pfam" id="PF01610">
    <property type="entry name" value="DDE_Tnp_ISL3"/>
    <property type="match status" value="1"/>
</dbReference>
<dbReference type="AlphaFoldDB" id="W4M753"/>
<evidence type="ECO:0000259" key="1">
    <source>
        <dbReference type="Pfam" id="PF01610"/>
    </source>
</evidence>
<evidence type="ECO:0000313" key="3">
    <source>
        <dbReference type="Proteomes" id="UP000019140"/>
    </source>
</evidence>
<feature type="non-terminal residue" evidence="2">
    <location>
        <position position="1"/>
    </location>
</feature>
<organism evidence="2 3">
    <name type="scientific">Candidatus Entotheonella gemina</name>
    <dbReference type="NCBI Taxonomy" id="1429439"/>
    <lineage>
        <taxon>Bacteria</taxon>
        <taxon>Pseudomonadati</taxon>
        <taxon>Nitrospinota/Tectimicrobiota group</taxon>
        <taxon>Candidatus Tectimicrobiota</taxon>
        <taxon>Candidatus Entotheonellia</taxon>
        <taxon>Candidatus Entotheonellales</taxon>
        <taxon>Candidatus Entotheonellaceae</taxon>
        <taxon>Candidatus Entotheonella</taxon>
    </lineage>
</organism>
<feature type="domain" description="Transposase IS204/IS1001/IS1096/IS1165 DDE" evidence="1">
    <location>
        <begin position="6"/>
        <end position="93"/>
    </location>
</feature>
<dbReference type="PANTHER" id="PTHR33498:SF1">
    <property type="entry name" value="TRANSPOSASE FOR INSERTION SEQUENCE ELEMENT IS1557"/>
    <property type="match status" value="1"/>
</dbReference>
<dbReference type="EMBL" id="AZHX01000798">
    <property type="protein sequence ID" value="ETX06035.1"/>
    <property type="molecule type" value="Genomic_DNA"/>
</dbReference>
<dbReference type="Proteomes" id="UP000019140">
    <property type="component" value="Unassembled WGS sequence"/>
</dbReference>
<dbReference type="PANTHER" id="PTHR33498">
    <property type="entry name" value="TRANSPOSASE FOR INSERTION SEQUENCE ELEMENT IS1557"/>
    <property type="match status" value="1"/>
</dbReference>